<proteinExistence type="predicted"/>
<keyword evidence="2" id="KW-1185">Reference proteome</keyword>
<dbReference type="Proteomes" id="UP001165960">
    <property type="component" value="Unassembled WGS sequence"/>
</dbReference>
<comment type="caution">
    <text evidence="1">The sequence shown here is derived from an EMBL/GenBank/DDBJ whole genome shotgun (WGS) entry which is preliminary data.</text>
</comment>
<reference evidence="1" key="1">
    <citation type="submission" date="2022-04" db="EMBL/GenBank/DDBJ databases">
        <title>Genome of the entomopathogenic fungus Entomophthora muscae.</title>
        <authorList>
            <person name="Elya C."/>
            <person name="Lovett B.R."/>
            <person name="Lee E."/>
            <person name="Macias A.M."/>
            <person name="Hajek A.E."/>
            <person name="De Bivort B.L."/>
            <person name="Kasson M.T."/>
            <person name="De Fine Licht H.H."/>
            <person name="Stajich J.E."/>
        </authorList>
    </citation>
    <scope>NUCLEOTIDE SEQUENCE</scope>
    <source>
        <strain evidence="1">Berkeley</strain>
    </source>
</reference>
<gene>
    <name evidence="1" type="ORF">DSO57_1020199</name>
</gene>
<dbReference type="EMBL" id="QTSX02005064">
    <property type="protein sequence ID" value="KAJ9061484.1"/>
    <property type="molecule type" value="Genomic_DNA"/>
</dbReference>
<name>A0ACC2SGW5_9FUNG</name>
<accession>A0ACC2SGW5</accession>
<protein>
    <submittedName>
        <fullName evidence="1">Uncharacterized protein</fullName>
    </submittedName>
</protein>
<evidence type="ECO:0000313" key="1">
    <source>
        <dbReference type="EMBL" id="KAJ9061484.1"/>
    </source>
</evidence>
<sequence length="237" mass="27076">MDYMMKRDSLVRQEQTSRAFDGVNGGDRGDWLMFVIGQAIERYSVKPPLKHLVELGGTDLSHQVVWKDAFDNLMLGRDEAAPRRLARITWSMDSVHSARLLFDGYLYRCFPRNLYALHNCLHKSPIPDTNAEGSFSTRFQPDSGLFSQMISYHSLNKISHMSQSTLYNHLFNILNPATTAHQYLLRAKADIQTKSCFKLWKAPLGEACFRGSPVDSSQFFPSRGSKRHQIAIMQLQT</sequence>
<organism evidence="1 2">
    <name type="scientific">Entomophthora muscae</name>
    <dbReference type="NCBI Taxonomy" id="34485"/>
    <lineage>
        <taxon>Eukaryota</taxon>
        <taxon>Fungi</taxon>
        <taxon>Fungi incertae sedis</taxon>
        <taxon>Zoopagomycota</taxon>
        <taxon>Entomophthoromycotina</taxon>
        <taxon>Entomophthoromycetes</taxon>
        <taxon>Entomophthorales</taxon>
        <taxon>Entomophthoraceae</taxon>
        <taxon>Entomophthora</taxon>
    </lineage>
</organism>
<evidence type="ECO:0000313" key="2">
    <source>
        <dbReference type="Proteomes" id="UP001165960"/>
    </source>
</evidence>